<evidence type="ECO:0000256" key="5">
    <source>
        <dbReference type="ARBA" id="ARBA00022777"/>
    </source>
</evidence>
<dbReference type="Gene3D" id="1.10.510.10">
    <property type="entry name" value="Transferase(Phosphotransferase) domain 1"/>
    <property type="match status" value="2"/>
</dbReference>
<dbReference type="InterPro" id="IPR011009">
    <property type="entry name" value="Kinase-like_dom_sf"/>
</dbReference>
<evidence type="ECO:0000256" key="2">
    <source>
        <dbReference type="ARBA" id="ARBA00022527"/>
    </source>
</evidence>
<gene>
    <name evidence="9" type="primary">CDC7</name>
    <name evidence="9" type="ORF">TNCT_344532</name>
</gene>
<evidence type="ECO:0000256" key="7">
    <source>
        <dbReference type="PROSITE-ProRule" id="PRU10141"/>
    </source>
</evidence>
<dbReference type="SMART" id="SM00220">
    <property type="entry name" value="S_TKc"/>
    <property type="match status" value="1"/>
</dbReference>
<dbReference type="PANTHER" id="PTHR44167">
    <property type="entry name" value="OVARIAN-SPECIFIC SERINE/THREONINE-PROTEIN KINASE LOK-RELATED"/>
    <property type="match status" value="1"/>
</dbReference>
<dbReference type="GO" id="GO:0005634">
    <property type="term" value="C:nucleus"/>
    <property type="evidence" value="ECO:0007669"/>
    <property type="project" value="TreeGrafter"/>
</dbReference>
<dbReference type="PANTHER" id="PTHR44167:SF23">
    <property type="entry name" value="CDC7 KINASE, ISOFORM A-RELATED"/>
    <property type="match status" value="1"/>
</dbReference>
<dbReference type="CDD" id="cd14019">
    <property type="entry name" value="STKc_Cdc7"/>
    <property type="match status" value="1"/>
</dbReference>
<evidence type="ECO:0000256" key="1">
    <source>
        <dbReference type="ARBA" id="ARBA00012513"/>
    </source>
</evidence>
<dbReference type="InterPro" id="IPR017441">
    <property type="entry name" value="Protein_kinase_ATP_BS"/>
</dbReference>
<keyword evidence="10" id="KW-1185">Reference proteome</keyword>
<keyword evidence="5 9" id="KW-0418">Kinase</keyword>
<dbReference type="EC" id="2.7.11.1" evidence="1"/>
<comment type="caution">
    <text evidence="9">The sequence shown here is derived from an EMBL/GenBank/DDBJ whole genome shotgun (WGS) entry which is preliminary data.</text>
</comment>
<name>A0A8X6LV47_TRICU</name>
<dbReference type="GO" id="GO:0044773">
    <property type="term" value="P:mitotic DNA damage checkpoint signaling"/>
    <property type="evidence" value="ECO:0007669"/>
    <property type="project" value="TreeGrafter"/>
</dbReference>
<feature type="binding site" evidence="7">
    <location>
        <position position="76"/>
    </location>
    <ligand>
        <name>ATP</name>
        <dbReference type="ChEBI" id="CHEBI:30616"/>
    </ligand>
</feature>
<dbReference type="InterPro" id="IPR008271">
    <property type="entry name" value="Ser/Thr_kinase_AS"/>
</dbReference>
<dbReference type="SUPFAM" id="SSF56112">
    <property type="entry name" value="Protein kinase-like (PK-like)"/>
    <property type="match status" value="1"/>
</dbReference>
<protein>
    <recommendedName>
        <fullName evidence="1">non-specific serine/threonine protein kinase</fullName>
        <ecNumber evidence="1">2.7.11.1</ecNumber>
    </recommendedName>
</protein>
<feature type="domain" description="Protein kinase" evidence="8">
    <location>
        <begin position="44"/>
        <end position="496"/>
    </location>
</feature>
<accession>A0A8X6LV47</accession>
<dbReference type="GO" id="GO:0004674">
    <property type="term" value="F:protein serine/threonine kinase activity"/>
    <property type="evidence" value="ECO:0007669"/>
    <property type="project" value="UniProtKB-KW"/>
</dbReference>
<dbReference type="OrthoDB" id="10020333at2759"/>
<dbReference type="PROSITE" id="PS50011">
    <property type="entry name" value="PROTEIN_KINASE_DOM"/>
    <property type="match status" value="1"/>
</dbReference>
<dbReference type="PROSITE" id="PS00108">
    <property type="entry name" value="PROTEIN_KINASE_ST"/>
    <property type="match status" value="1"/>
</dbReference>
<sequence>MAYYSFFKSNYNYTYLCSLMTNTAEEENEILKMLHFVPQIGEIFDVKEKIGEGTFSKVYRAIVKGTDIRNQEFALKYLVPTSKPSRIATELQCLKDVGGSCNVIGVEFCVMNNGHVVIVMPYYPHQRFSDYVRHLSVNDMRDYMRNLLIALGKIHSHGIIHRDVKPNNFLYNRSLKSYTLVDFGLAEKANDLHCRYSVNRQPLSDSSGRLNKNIHFGIESVPNFATMPAEAVSTLVTTTKHATAHNSNSENVSKKRKLAPAIAPALNETLPPPNSNFVASAQPRTSFQALSKPKDFSKHGKSKIKDCGCFKRPTICKICTGRETENAPRGGTAGFRAPEVLLKHRQQTTAIDVWSAGVMMLCILSKKYPFFRADDDLTALAEITFLVGTKEMKEAALSIGKVITMNLPETTQSISDIRKQLGSARFLQALCTMIMQDQPCYTHTYPNSKEPNMHCMICYEMSRHVPESAFDLLDKLLDPNPHTRITATDALMHPFLTEQVY</sequence>
<keyword evidence="3" id="KW-0808">Transferase</keyword>
<evidence type="ECO:0000256" key="3">
    <source>
        <dbReference type="ARBA" id="ARBA00022679"/>
    </source>
</evidence>
<keyword evidence="9" id="KW-0132">Cell division</keyword>
<dbReference type="InterPro" id="IPR000719">
    <property type="entry name" value="Prot_kinase_dom"/>
</dbReference>
<dbReference type="GO" id="GO:0051301">
    <property type="term" value="P:cell division"/>
    <property type="evidence" value="ECO:0007669"/>
    <property type="project" value="UniProtKB-KW"/>
</dbReference>
<dbReference type="Pfam" id="PF00069">
    <property type="entry name" value="Pkinase"/>
    <property type="match status" value="2"/>
</dbReference>
<organism evidence="9 10">
    <name type="scientific">Trichonephila clavata</name>
    <name type="common">Joro spider</name>
    <name type="synonym">Nephila clavata</name>
    <dbReference type="NCBI Taxonomy" id="2740835"/>
    <lineage>
        <taxon>Eukaryota</taxon>
        <taxon>Metazoa</taxon>
        <taxon>Ecdysozoa</taxon>
        <taxon>Arthropoda</taxon>
        <taxon>Chelicerata</taxon>
        <taxon>Arachnida</taxon>
        <taxon>Araneae</taxon>
        <taxon>Araneomorphae</taxon>
        <taxon>Entelegynae</taxon>
        <taxon>Araneoidea</taxon>
        <taxon>Nephilidae</taxon>
        <taxon>Trichonephila</taxon>
    </lineage>
</organism>
<reference evidence="9" key="1">
    <citation type="submission" date="2020-07" db="EMBL/GenBank/DDBJ databases">
        <title>Multicomponent nature underlies the extraordinary mechanical properties of spider dragline silk.</title>
        <authorList>
            <person name="Kono N."/>
            <person name="Nakamura H."/>
            <person name="Mori M."/>
            <person name="Yoshida Y."/>
            <person name="Ohtoshi R."/>
            <person name="Malay A.D."/>
            <person name="Moran D.A.P."/>
            <person name="Tomita M."/>
            <person name="Numata K."/>
            <person name="Arakawa K."/>
        </authorList>
    </citation>
    <scope>NUCLEOTIDE SEQUENCE</scope>
</reference>
<proteinExistence type="predicted"/>
<keyword evidence="9" id="KW-0131">Cell cycle</keyword>
<evidence type="ECO:0000256" key="6">
    <source>
        <dbReference type="ARBA" id="ARBA00022840"/>
    </source>
</evidence>
<evidence type="ECO:0000256" key="4">
    <source>
        <dbReference type="ARBA" id="ARBA00022741"/>
    </source>
</evidence>
<dbReference type="AlphaFoldDB" id="A0A8X6LV47"/>
<dbReference type="Gene3D" id="3.30.200.20">
    <property type="entry name" value="Phosphorylase Kinase, domain 1"/>
    <property type="match status" value="1"/>
</dbReference>
<evidence type="ECO:0000313" key="10">
    <source>
        <dbReference type="Proteomes" id="UP000887116"/>
    </source>
</evidence>
<evidence type="ECO:0000313" key="9">
    <source>
        <dbReference type="EMBL" id="GFR24116.1"/>
    </source>
</evidence>
<dbReference type="Proteomes" id="UP000887116">
    <property type="component" value="Unassembled WGS sequence"/>
</dbReference>
<keyword evidence="2" id="KW-0723">Serine/threonine-protein kinase</keyword>
<keyword evidence="6 7" id="KW-0067">ATP-binding</keyword>
<dbReference type="EMBL" id="BMAO01018533">
    <property type="protein sequence ID" value="GFR24116.1"/>
    <property type="molecule type" value="Genomic_DNA"/>
</dbReference>
<dbReference type="PROSITE" id="PS00107">
    <property type="entry name" value="PROTEIN_KINASE_ATP"/>
    <property type="match status" value="1"/>
</dbReference>
<dbReference type="GO" id="GO:0005524">
    <property type="term" value="F:ATP binding"/>
    <property type="evidence" value="ECO:0007669"/>
    <property type="project" value="UniProtKB-UniRule"/>
</dbReference>
<keyword evidence="4 7" id="KW-0547">Nucleotide-binding</keyword>
<evidence type="ECO:0000259" key="8">
    <source>
        <dbReference type="PROSITE" id="PS50011"/>
    </source>
</evidence>